<evidence type="ECO:0000256" key="2">
    <source>
        <dbReference type="SAM" id="SignalP"/>
    </source>
</evidence>
<dbReference type="Pfam" id="PF01476">
    <property type="entry name" value="LysM"/>
    <property type="match status" value="1"/>
</dbReference>
<dbReference type="PROSITE" id="PS51782">
    <property type="entry name" value="LYSM"/>
    <property type="match status" value="1"/>
</dbReference>
<dbReference type="PANTHER" id="PTHR35936">
    <property type="entry name" value="MEMBRANE-BOUND LYTIC MUREIN TRANSGLYCOSYLASE F"/>
    <property type="match status" value="1"/>
</dbReference>
<sequence length="355" mass="39010">MKRFLGAAALVLAASATTVAAQACGGFYTVKRGDSLSLIADRQYKNAATWTEVHRNNLSVIGENPNALRVGMQLRLGCIDGLPVGLPGGAGLATPTIQTAATPTRRRLEQSINIVTAGDFAPFTDQTLENEGLITDVVRTAMQSSQSANNYRVHWVNDWSSHLDPLMSNAMMDMAFPWYKPDCAGSPDNYRCTNFHFSDPMFEMLILLFVDKTRPIPFAQDSDIEGRTLCRPAGYFTHDLDRADRRWISDAKITLKQPQTVKGCFDMLVAGEVDAVAMNEFTGRAAIKDLGLKDQVEVVQGRPISIEGLHVLVHKDHPQADALLSTINGGLDAIKLSGEYQQIIDRHMSKIWAAF</sequence>
<dbReference type="InterPro" id="IPR018392">
    <property type="entry name" value="LysM"/>
</dbReference>
<dbReference type="EMBL" id="CP019312">
    <property type="protein sequence ID" value="APX11036.1"/>
    <property type="molecule type" value="Genomic_DNA"/>
</dbReference>
<keyword evidence="5" id="KW-1185">Reference proteome</keyword>
<dbReference type="KEGG" id="tom:BWR18_04540"/>
<proteinExistence type="predicted"/>
<dbReference type="STRING" id="299262.BWR18_04540"/>
<feature type="chain" id="PRO_5012907756" evidence="2">
    <location>
        <begin position="24"/>
        <end position="355"/>
    </location>
</feature>
<dbReference type="Pfam" id="PF00497">
    <property type="entry name" value="SBP_bac_3"/>
    <property type="match status" value="1"/>
</dbReference>
<dbReference type="Gene3D" id="3.10.350.10">
    <property type="entry name" value="LysM domain"/>
    <property type="match status" value="1"/>
</dbReference>
<dbReference type="CDD" id="cd00118">
    <property type="entry name" value="LysM"/>
    <property type="match status" value="1"/>
</dbReference>
<dbReference type="PANTHER" id="PTHR35936:SF35">
    <property type="entry name" value="L-CYSTINE-BINDING PROTEIN TCYJ"/>
    <property type="match status" value="1"/>
</dbReference>
<evidence type="ECO:0000313" key="4">
    <source>
        <dbReference type="EMBL" id="APX11036.1"/>
    </source>
</evidence>
<evidence type="ECO:0000256" key="1">
    <source>
        <dbReference type="ARBA" id="ARBA00022729"/>
    </source>
</evidence>
<dbReference type="SUPFAM" id="SSF53850">
    <property type="entry name" value="Periplasmic binding protein-like II"/>
    <property type="match status" value="1"/>
</dbReference>
<dbReference type="PROSITE" id="PS51257">
    <property type="entry name" value="PROKAR_LIPOPROTEIN"/>
    <property type="match status" value="1"/>
</dbReference>
<dbReference type="Proteomes" id="UP000186336">
    <property type="component" value="Chromosome"/>
</dbReference>
<organism evidence="4 5">
    <name type="scientific">Tateyamaria omphalii</name>
    <dbReference type="NCBI Taxonomy" id="299262"/>
    <lineage>
        <taxon>Bacteria</taxon>
        <taxon>Pseudomonadati</taxon>
        <taxon>Pseudomonadota</taxon>
        <taxon>Alphaproteobacteria</taxon>
        <taxon>Rhodobacterales</taxon>
        <taxon>Roseobacteraceae</taxon>
        <taxon>Tateyamaria</taxon>
    </lineage>
</organism>
<dbReference type="AlphaFoldDB" id="A0A1P8MSI1"/>
<feature type="signal peptide" evidence="2">
    <location>
        <begin position="1"/>
        <end position="23"/>
    </location>
</feature>
<evidence type="ECO:0000313" key="5">
    <source>
        <dbReference type="Proteomes" id="UP000186336"/>
    </source>
</evidence>
<dbReference type="Gene3D" id="3.40.190.10">
    <property type="entry name" value="Periplasmic binding protein-like II"/>
    <property type="match status" value="2"/>
</dbReference>
<dbReference type="OrthoDB" id="8479038at2"/>
<keyword evidence="1 2" id="KW-0732">Signal</keyword>
<accession>A0A1P8MSI1</accession>
<name>A0A1P8MSI1_9RHOB</name>
<protein>
    <submittedName>
        <fullName evidence="4">Peptidoglycan-binding protein LysM</fullName>
    </submittedName>
</protein>
<dbReference type="InterPro" id="IPR036779">
    <property type="entry name" value="LysM_dom_sf"/>
</dbReference>
<dbReference type="InterPro" id="IPR001638">
    <property type="entry name" value="Solute-binding_3/MltF_N"/>
</dbReference>
<evidence type="ECO:0000259" key="3">
    <source>
        <dbReference type="PROSITE" id="PS51782"/>
    </source>
</evidence>
<feature type="domain" description="LysM" evidence="3">
    <location>
        <begin position="26"/>
        <end position="76"/>
    </location>
</feature>
<dbReference type="RefSeq" id="WP_076626902.1">
    <property type="nucleotide sequence ID" value="NZ_CP019312.1"/>
</dbReference>
<reference evidence="4 5" key="1">
    <citation type="submission" date="2017-01" db="EMBL/GenBank/DDBJ databases">
        <title>Complete genome of Tateyamaria omphalii DOK1-4 isolated from seawater in Dokdo.</title>
        <authorList>
            <person name="Kim J.H."/>
            <person name="Chi W.-J."/>
        </authorList>
    </citation>
    <scope>NUCLEOTIDE SEQUENCE [LARGE SCALE GENOMIC DNA]</scope>
    <source>
        <strain evidence="4 5">DOK1-4</strain>
    </source>
</reference>
<gene>
    <name evidence="4" type="ORF">BWR18_04540</name>
</gene>